<reference evidence="8" key="1">
    <citation type="submission" date="2022-12" db="EMBL/GenBank/DDBJ databases">
        <title>Chromosome-level genome assembly of the bean flower thrips Megalurothrips usitatus.</title>
        <authorList>
            <person name="Ma L."/>
            <person name="Liu Q."/>
            <person name="Li H."/>
            <person name="Cai W."/>
        </authorList>
    </citation>
    <scope>NUCLEOTIDE SEQUENCE</scope>
    <source>
        <strain evidence="8">Cailab_2022a</strain>
    </source>
</reference>
<evidence type="ECO:0000259" key="7">
    <source>
        <dbReference type="PROSITE" id="PS50157"/>
    </source>
</evidence>
<dbReference type="SMART" id="SM00355">
    <property type="entry name" value="ZnF_C2H2"/>
    <property type="match status" value="2"/>
</dbReference>
<dbReference type="GO" id="GO:0008270">
    <property type="term" value="F:zinc ion binding"/>
    <property type="evidence" value="ECO:0007669"/>
    <property type="project" value="UniProtKB-KW"/>
</dbReference>
<dbReference type="EMBL" id="JAPTSV010000006">
    <property type="protein sequence ID" value="KAJ1527095.1"/>
    <property type="molecule type" value="Genomic_DNA"/>
</dbReference>
<keyword evidence="9" id="KW-1185">Reference proteome</keyword>
<evidence type="ECO:0000313" key="9">
    <source>
        <dbReference type="Proteomes" id="UP001075354"/>
    </source>
</evidence>
<keyword evidence="5" id="KW-0862">Zinc</keyword>
<evidence type="ECO:0000256" key="3">
    <source>
        <dbReference type="ARBA" id="ARBA00022737"/>
    </source>
</evidence>
<dbReference type="Gene3D" id="3.30.160.60">
    <property type="entry name" value="Classic Zinc Finger"/>
    <property type="match status" value="2"/>
</dbReference>
<gene>
    <name evidence="8" type="ORF">ONE63_008635</name>
</gene>
<comment type="caution">
    <text evidence="8">The sequence shown here is derived from an EMBL/GenBank/DDBJ whole genome shotgun (WGS) entry which is preliminary data.</text>
</comment>
<evidence type="ECO:0000256" key="5">
    <source>
        <dbReference type="ARBA" id="ARBA00022833"/>
    </source>
</evidence>
<dbReference type="PROSITE" id="PS00028">
    <property type="entry name" value="ZINC_FINGER_C2H2_1"/>
    <property type="match status" value="2"/>
</dbReference>
<dbReference type="Proteomes" id="UP001075354">
    <property type="component" value="Chromosome 6"/>
</dbReference>
<dbReference type="SUPFAM" id="SSF57667">
    <property type="entry name" value="beta-beta-alpha zinc fingers"/>
    <property type="match status" value="1"/>
</dbReference>
<name>A0AAV7XLS1_9NEOP</name>
<evidence type="ECO:0000256" key="2">
    <source>
        <dbReference type="ARBA" id="ARBA00022723"/>
    </source>
</evidence>
<proteinExistence type="inferred from homology"/>
<organism evidence="8 9">
    <name type="scientific">Megalurothrips usitatus</name>
    <name type="common">bean blossom thrips</name>
    <dbReference type="NCBI Taxonomy" id="439358"/>
    <lineage>
        <taxon>Eukaryota</taxon>
        <taxon>Metazoa</taxon>
        <taxon>Ecdysozoa</taxon>
        <taxon>Arthropoda</taxon>
        <taxon>Hexapoda</taxon>
        <taxon>Insecta</taxon>
        <taxon>Pterygota</taxon>
        <taxon>Neoptera</taxon>
        <taxon>Paraneoptera</taxon>
        <taxon>Thysanoptera</taxon>
        <taxon>Terebrantia</taxon>
        <taxon>Thripoidea</taxon>
        <taxon>Thripidae</taxon>
        <taxon>Megalurothrips</taxon>
    </lineage>
</organism>
<dbReference type="Pfam" id="PF00096">
    <property type="entry name" value="zf-C2H2"/>
    <property type="match status" value="1"/>
</dbReference>
<dbReference type="GO" id="GO:0000978">
    <property type="term" value="F:RNA polymerase II cis-regulatory region sequence-specific DNA binding"/>
    <property type="evidence" value="ECO:0007669"/>
    <property type="project" value="TreeGrafter"/>
</dbReference>
<dbReference type="PROSITE" id="PS50157">
    <property type="entry name" value="ZINC_FINGER_C2H2_2"/>
    <property type="match status" value="2"/>
</dbReference>
<evidence type="ECO:0000256" key="1">
    <source>
        <dbReference type="ARBA" id="ARBA00006991"/>
    </source>
</evidence>
<dbReference type="AlphaFoldDB" id="A0AAV7XLS1"/>
<feature type="domain" description="C2H2-type" evidence="7">
    <location>
        <begin position="46"/>
        <end position="70"/>
    </location>
</feature>
<comment type="similarity">
    <text evidence="1">Belongs to the krueppel C2H2-type zinc-finger protein family.</text>
</comment>
<dbReference type="GO" id="GO:0000981">
    <property type="term" value="F:DNA-binding transcription factor activity, RNA polymerase II-specific"/>
    <property type="evidence" value="ECO:0007669"/>
    <property type="project" value="TreeGrafter"/>
</dbReference>
<keyword evidence="2" id="KW-0479">Metal-binding</keyword>
<protein>
    <recommendedName>
        <fullName evidence="7">C2H2-type domain-containing protein</fullName>
    </recommendedName>
</protein>
<evidence type="ECO:0000313" key="8">
    <source>
        <dbReference type="EMBL" id="KAJ1527095.1"/>
    </source>
</evidence>
<dbReference type="PANTHER" id="PTHR23235">
    <property type="entry name" value="KRUEPPEL-LIKE TRANSCRIPTION FACTOR"/>
    <property type="match status" value="1"/>
</dbReference>
<keyword evidence="4 6" id="KW-0863">Zinc-finger</keyword>
<dbReference type="Pfam" id="PF13912">
    <property type="entry name" value="zf-C2H2_6"/>
    <property type="match status" value="1"/>
</dbReference>
<evidence type="ECO:0000256" key="4">
    <source>
        <dbReference type="ARBA" id="ARBA00022771"/>
    </source>
</evidence>
<evidence type="ECO:0000256" key="6">
    <source>
        <dbReference type="PROSITE-ProRule" id="PRU00042"/>
    </source>
</evidence>
<dbReference type="PANTHER" id="PTHR23235:SF120">
    <property type="entry name" value="KRUPPEL-LIKE FACTOR 15"/>
    <property type="match status" value="1"/>
</dbReference>
<dbReference type="FunFam" id="3.30.160.60:FF:001442">
    <property type="entry name" value="zinc finger protein 696"/>
    <property type="match status" value="1"/>
</dbReference>
<dbReference type="InterPro" id="IPR013087">
    <property type="entry name" value="Znf_C2H2_type"/>
</dbReference>
<sequence length="95" mass="10470">MQGQLKVHELCHTGEKPLMCNVCGKAFAESVSLASHMAAHAGVRPFPCNICNVGFSTVDNLLKHNKTNTHLAKVFSKVNTSIKFLFLSFCMFTLK</sequence>
<keyword evidence="3" id="KW-0677">Repeat</keyword>
<feature type="domain" description="C2H2-type" evidence="7">
    <location>
        <begin position="18"/>
        <end position="45"/>
    </location>
</feature>
<accession>A0AAV7XLS1</accession>
<dbReference type="InterPro" id="IPR036236">
    <property type="entry name" value="Znf_C2H2_sf"/>
</dbReference>